<evidence type="ECO:0000313" key="2">
    <source>
        <dbReference type="EMBL" id="GAA0159741.1"/>
    </source>
</evidence>
<dbReference type="AlphaFoldDB" id="A0AAV3Q9W7"/>
<organism evidence="2 3">
    <name type="scientific">Lithospermum erythrorhizon</name>
    <name type="common">Purple gromwell</name>
    <name type="synonym">Lithospermum officinale var. erythrorhizon</name>
    <dbReference type="NCBI Taxonomy" id="34254"/>
    <lineage>
        <taxon>Eukaryota</taxon>
        <taxon>Viridiplantae</taxon>
        <taxon>Streptophyta</taxon>
        <taxon>Embryophyta</taxon>
        <taxon>Tracheophyta</taxon>
        <taxon>Spermatophyta</taxon>
        <taxon>Magnoliopsida</taxon>
        <taxon>eudicotyledons</taxon>
        <taxon>Gunneridae</taxon>
        <taxon>Pentapetalae</taxon>
        <taxon>asterids</taxon>
        <taxon>lamiids</taxon>
        <taxon>Boraginales</taxon>
        <taxon>Boraginaceae</taxon>
        <taxon>Boraginoideae</taxon>
        <taxon>Lithospermeae</taxon>
        <taxon>Lithospermum</taxon>
    </lineage>
</organism>
<dbReference type="Proteomes" id="UP001454036">
    <property type="component" value="Unassembled WGS sequence"/>
</dbReference>
<feature type="compositionally biased region" description="Polar residues" evidence="1">
    <location>
        <begin position="19"/>
        <end position="33"/>
    </location>
</feature>
<dbReference type="EMBL" id="BAABME010003677">
    <property type="protein sequence ID" value="GAA0159741.1"/>
    <property type="molecule type" value="Genomic_DNA"/>
</dbReference>
<comment type="caution">
    <text evidence="2">The sequence shown here is derived from an EMBL/GenBank/DDBJ whole genome shotgun (WGS) entry which is preliminary data.</text>
</comment>
<reference evidence="2 3" key="1">
    <citation type="submission" date="2024-01" db="EMBL/GenBank/DDBJ databases">
        <title>The complete chloroplast genome sequence of Lithospermum erythrorhizon: insights into the phylogenetic relationship among Boraginaceae species and the maternal lineages of purple gromwells.</title>
        <authorList>
            <person name="Okada T."/>
            <person name="Watanabe K."/>
        </authorList>
    </citation>
    <scope>NUCLEOTIDE SEQUENCE [LARGE SCALE GENOMIC DNA]</scope>
</reference>
<name>A0AAV3Q9W7_LITER</name>
<protein>
    <submittedName>
        <fullName evidence="2">Uncharacterized protein</fullName>
    </submittedName>
</protein>
<gene>
    <name evidence="2" type="ORF">LIER_16449</name>
</gene>
<keyword evidence="3" id="KW-1185">Reference proteome</keyword>
<proteinExistence type="predicted"/>
<sequence>MKGKRIPLFKRGGVVTKTAPETSAPASAGSFSTALGKRPSDPTAPPKTVLTKRTKKLKLGMAEKSKLGMALDALRATRPLLLEGIGKPDEEFIHPLELEGVIAKHLVKAMNTSHVLARRVDHLDVDLGLSRVGERAS</sequence>
<evidence type="ECO:0000256" key="1">
    <source>
        <dbReference type="SAM" id="MobiDB-lite"/>
    </source>
</evidence>
<evidence type="ECO:0000313" key="3">
    <source>
        <dbReference type="Proteomes" id="UP001454036"/>
    </source>
</evidence>
<feature type="region of interest" description="Disordered" evidence="1">
    <location>
        <begin position="1"/>
        <end position="48"/>
    </location>
</feature>
<accession>A0AAV3Q9W7</accession>